<gene>
    <name evidence="1" type="ORF">L6452_22157</name>
</gene>
<dbReference type="EMBL" id="CM042053">
    <property type="protein sequence ID" value="KAI3715186.1"/>
    <property type="molecule type" value="Genomic_DNA"/>
</dbReference>
<dbReference type="Proteomes" id="UP001055879">
    <property type="component" value="Linkage Group LG07"/>
</dbReference>
<accession>A0ACB9AZP9</accession>
<keyword evidence="2" id="KW-1185">Reference proteome</keyword>
<reference evidence="1 2" key="2">
    <citation type="journal article" date="2022" name="Mol. Ecol. Resour.">
        <title>The genomes of chicory, endive, great burdock and yacon provide insights into Asteraceae paleo-polyploidization history and plant inulin production.</title>
        <authorList>
            <person name="Fan W."/>
            <person name="Wang S."/>
            <person name="Wang H."/>
            <person name="Wang A."/>
            <person name="Jiang F."/>
            <person name="Liu H."/>
            <person name="Zhao H."/>
            <person name="Xu D."/>
            <person name="Zhang Y."/>
        </authorList>
    </citation>
    <scope>NUCLEOTIDE SEQUENCE [LARGE SCALE GENOMIC DNA]</scope>
    <source>
        <strain evidence="2">cv. Niubang</strain>
    </source>
</reference>
<evidence type="ECO:0000313" key="1">
    <source>
        <dbReference type="EMBL" id="KAI3715186.1"/>
    </source>
</evidence>
<organism evidence="1 2">
    <name type="scientific">Arctium lappa</name>
    <name type="common">Greater burdock</name>
    <name type="synonym">Lappa major</name>
    <dbReference type="NCBI Taxonomy" id="4217"/>
    <lineage>
        <taxon>Eukaryota</taxon>
        <taxon>Viridiplantae</taxon>
        <taxon>Streptophyta</taxon>
        <taxon>Embryophyta</taxon>
        <taxon>Tracheophyta</taxon>
        <taxon>Spermatophyta</taxon>
        <taxon>Magnoliopsida</taxon>
        <taxon>eudicotyledons</taxon>
        <taxon>Gunneridae</taxon>
        <taxon>Pentapetalae</taxon>
        <taxon>asterids</taxon>
        <taxon>campanulids</taxon>
        <taxon>Asterales</taxon>
        <taxon>Asteraceae</taxon>
        <taxon>Carduoideae</taxon>
        <taxon>Cardueae</taxon>
        <taxon>Arctiinae</taxon>
        <taxon>Arctium</taxon>
    </lineage>
</organism>
<protein>
    <submittedName>
        <fullName evidence="1">Uncharacterized protein</fullName>
    </submittedName>
</protein>
<sequence>MGDEAATTSASTEKDSGNINKTSPMATLNEQSFKGPRCQETTGVDSAFARQKTSTNKRSNDPSIGGNTPGEGEDKYDYDELMETMDCQIKENGDKVSAKEEKKAVCLKEEVK</sequence>
<proteinExistence type="predicted"/>
<reference evidence="2" key="1">
    <citation type="journal article" date="2022" name="Mol. Ecol. Resour.">
        <title>The genomes of chicory, endive, great burdock and yacon provide insights into Asteraceae palaeo-polyploidization history and plant inulin production.</title>
        <authorList>
            <person name="Fan W."/>
            <person name="Wang S."/>
            <person name="Wang H."/>
            <person name="Wang A."/>
            <person name="Jiang F."/>
            <person name="Liu H."/>
            <person name="Zhao H."/>
            <person name="Xu D."/>
            <person name="Zhang Y."/>
        </authorList>
    </citation>
    <scope>NUCLEOTIDE SEQUENCE [LARGE SCALE GENOMIC DNA]</scope>
    <source>
        <strain evidence="2">cv. Niubang</strain>
    </source>
</reference>
<name>A0ACB9AZP9_ARCLA</name>
<evidence type="ECO:0000313" key="2">
    <source>
        <dbReference type="Proteomes" id="UP001055879"/>
    </source>
</evidence>
<comment type="caution">
    <text evidence="1">The sequence shown here is derived from an EMBL/GenBank/DDBJ whole genome shotgun (WGS) entry which is preliminary data.</text>
</comment>